<evidence type="ECO:0000256" key="4">
    <source>
        <dbReference type="ARBA" id="ARBA00011881"/>
    </source>
</evidence>
<evidence type="ECO:0000313" key="12">
    <source>
        <dbReference type="Proteomes" id="UP001596190"/>
    </source>
</evidence>
<evidence type="ECO:0000256" key="1">
    <source>
        <dbReference type="ARBA" id="ARBA00001881"/>
    </source>
</evidence>
<evidence type="ECO:0000259" key="10">
    <source>
        <dbReference type="Pfam" id="PF03070"/>
    </source>
</evidence>
<keyword evidence="9 11" id="KW-0378">Hydrolase</keyword>
<evidence type="ECO:0000256" key="7">
    <source>
        <dbReference type="ARBA" id="ARBA00022977"/>
    </source>
</evidence>
<reference evidence="12" key="1">
    <citation type="journal article" date="2019" name="Int. J. Syst. Evol. Microbiol.">
        <title>The Global Catalogue of Microorganisms (GCM) 10K type strain sequencing project: providing services to taxonomists for standard genome sequencing and annotation.</title>
        <authorList>
            <consortium name="The Broad Institute Genomics Platform"/>
            <consortium name="The Broad Institute Genome Sequencing Center for Infectious Disease"/>
            <person name="Wu L."/>
            <person name="Ma J."/>
        </authorList>
    </citation>
    <scope>NUCLEOTIDE SEQUENCE [LARGE SCALE GENOMIC DNA]</scope>
    <source>
        <strain evidence="12">CCM 8950</strain>
    </source>
</reference>
<dbReference type="CDD" id="cd19360">
    <property type="entry name" value="TenA_C_SaTenA-like"/>
    <property type="match status" value="1"/>
</dbReference>
<dbReference type="InterPro" id="IPR050967">
    <property type="entry name" value="Thiamine_Salvage_TenA"/>
</dbReference>
<dbReference type="InterPro" id="IPR016084">
    <property type="entry name" value="Haem_Oase-like_multi-hlx"/>
</dbReference>
<dbReference type="NCBIfam" id="TIGR04306">
    <property type="entry name" value="salvage_TenA"/>
    <property type="match status" value="1"/>
</dbReference>
<evidence type="ECO:0000256" key="3">
    <source>
        <dbReference type="ARBA" id="ARBA00010264"/>
    </source>
</evidence>
<dbReference type="PANTHER" id="PTHR43198">
    <property type="entry name" value="BIFUNCTIONAL TH2 PROTEIN"/>
    <property type="match status" value="1"/>
</dbReference>
<feature type="domain" description="Thiaminase-2/PQQC" evidence="10">
    <location>
        <begin position="13"/>
        <end position="223"/>
    </location>
</feature>
<sequence length="243" mass="27690">MSFSTELIEAGTPILDHIMEHPFVKGIGAGQLSKEALMFYVTQDFNYLNEFLHADAVALLKSTSREDMQIIDNQLDFLLSSESEAHKNFCEVAGTPYKSLQGQPMAPTTKLYTNHMLETLKAGDLIDIIAAMTPCPWTYAEIGKKLVEQGKNTPDNVFTPWIELYAGTADDDDSDETPEQLPLFEILDREAPKYSRQRLDQVKRSFLESCEFEWDFWEQAYYQKDWQFLPGVKLPIGVTAKTK</sequence>
<dbReference type="Gene3D" id="1.20.910.10">
    <property type="entry name" value="Heme oxygenase-like"/>
    <property type="match status" value="1"/>
</dbReference>
<dbReference type="EC" id="3.5.99.2" evidence="5 9"/>
<dbReference type="RefSeq" id="WP_137631122.1">
    <property type="nucleotide sequence ID" value="NZ_BJDO01000023.1"/>
</dbReference>
<comment type="subunit">
    <text evidence="4">Homotetramer.</text>
</comment>
<evidence type="ECO:0000256" key="9">
    <source>
        <dbReference type="RuleBase" id="RU363093"/>
    </source>
</evidence>
<comment type="catalytic activity">
    <reaction evidence="1 9">
        <text>4-amino-5-aminomethyl-2-methylpyrimidine + H2O = 4-amino-5-hydroxymethyl-2-methylpyrimidine + NH4(+)</text>
        <dbReference type="Rhea" id="RHEA:31799"/>
        <dbReference type="ChEBI" id="CHEBI:15377"/>
        <dbReference type="ChEBI" id="CHEBI:16892"/>
        <dbReference type="ChEBI" id="CHEBI:28938"/>
        <dbReference type="ChEBI" id="CHEBI:63416"/>
        <dbReference type="EC" id="3.5.99.2"/>
    </reaction>
</comment>
<protein>
    <recommendedName>
        <fullName evidence="6 9">Aminopyrimidine aminohydrolase</fullName>
        <ecNumber evidence="5 9">3.5.99.2</ecNumber>
    </recommendedName>
</protein>
<evidence type="ECO:0000256" key="6">
    <source>
        <dbReference type="ARBA" id="ARBA00013647"/>
    </source>
</evidence>
<keyword evidence="7 9" id="KW-0784">Thiamine biosynthesis</keyword>
<organism evidence="11 12">
    <name type="scientific">Secundilactobacillus hailunensis</name>
    <dbReference type="NCBI Taxonomy" id="2559923"/>
    <lineage>
        <taxon>Bacteria</taxon>
        <taxon>Bacillati</taxon>
        <taxon>Bacillota</taxon>
        <taxon>Bacilli</taxon>
        <taxon>Lactobacillales</taxon>
        <taxon>Lactobacillaceae</taxon>
        <taxon>Secundilactobacillus</taxon>
    </lineage>
</organism>
<evidence type="ECO:0000256" key="2">
    <source>
        <dbReference type="ARBA" id="ARBA00004948"/>
    </source>
</evidence>
<comment type="catalytic activity">
    <reaction evidence="8 9">
        <text>thiamine + H2O = 5-(2-hydroxyethyl)-4-methylthiazole + 4-amino-5-hydroxymethyl-2-methylpyrimidine + H(+)</text>
        <dbReference type="Rhea" id="RHEA:17509"/>
        <dbReference type="ChEBI" id="CHEBI:15377"/>
        <dbReference type="ChEBI" id="CHEBI:15378"/>
        <dbReference type="ChEBI" id="CHEBI:16892"/>
        <dbReference type="ChEBI" id="CHEBI:17957"/>
        <dbReference type="ChEBI" id="CHEBI:18385"/>
        <dbReference type="EC" id="3.5.99.2"/>
    </reaction>
</comment>
<accession>A0ABW1T515</accession>
<comment type="similarity">
    <text evidence="3 9">Belongs to the TenA family.</text>
</comment>
<dbReference type="InterPro" id="IPR027574">
    <property type="entry name" value="Thiaminase_II"/>
</dbReference>
<evidence type="ECO:0000256" key="8">
    <source>
        <dbReference type="ARBA" id="ARBA00048337"/>
    </source>
</evidence>
<comment type="caution">
    <text evidence="11">The sequence shown here is derived from an EMBL/GenBank/DDBJ whole genome shotgun (WGS) entry which is preliminary data.</text>
</comment>
<keyword evidence="12" id="KW-1185">Reference proteome</keyword>
<dbReference type="InterPro" id="IPR004305">
    <property type="entry name" value="Thiaminase-2/PQQC"/>
</dbReference>
<dbReference type="PANTHER" id="PTHR43198:SF2">
    <property type="entry name" value="SI:CH1073-67J19.1-RELATED"/>
    <property type="match status" value="1"/>
</dbReference>
<evidence type="ECO:0000256" key="5">
    <source>
        <dbReference type="ARBA" id="ARBA00012684"/>
    </source>
</evidence>
<comment type="pathway">
    <text evidence="2 9">Cofactor biosynthesis; thiamine diphosphate biosynthesis.</text>
</comment>
<dbReference type="EMBL" id="JBHSSA010000008">
    <property type="protein sequence ID" value="MFC6253114.1"/>
    <property type="molecule type" value="Genomic_DNA"/>
</dbReference>
<dbReference type="GO" id="GO:0050334">
    <property type="term" value="F:thiaminase activity"/>
    <property type="evidence" value="ECO:0007669"/>
    <property type="project" value="UniProtKB-EC"/>
</dbReference>
<dbReference type="Proteomes" id="UP001596190">
    <property type="component" value="Unassembled WGS sequence"/>
</dbReference>
<evidence type="ECO:0000313" key="11">
    <source>
        <dbReference type="EMBL" id="MFC6253114.1"/>
    </source>
</evidence>
<proteinExistence type="inferred from homology"/>
<gene>
    <name evidence="11" type="primary">tenA</name>
    <name evidence="11" type="ORF">ACFP1H_00610</name>
</gene>
<dbReference type="SUPFAM" id="SSF48613">
    <property type="entry name" value="Heme oxygenase-like"/>
    <property type="match status" value="1"/>
</dbReference>
<dbReference type="Pfam" id="PF03070">
    <property type="entry name" value="TENA_THI-4"/>
    <property type="match status" value="1"/>
</dbReference>
<comment type="function">
    <text evidence="9">Catalyzes an amino-pyrimidine hydrolysis reaction at the C5' of the pyrimidine moiety of thiamine compounds, a reaction that is part of a thiamine salvage pathway.</text>
</comment>
<name>A0ABW1T515_9LACO</name>